<dbReference type="InterPro" id="IPR016181">
    <property type="entry name" value="Acyl_CoA_acyltransferase"/>
</dbReference>
<dbReference type="KEGG" id="fiy:BN1229_v1_2217"/>
<evidence type="ECO:0000256" key="2">
    <source>
        <dbReference type="ARBA" id="ARBA00023315"/>
    </source>
</evidence>
<dbReference type="Gene3D" id="3.40.630.30">
    <property type="match status" value="1"/>
</dbReference>
<dbReference type="PROSITE" id="PS51186">
    <property type="entry name" value="GNAT"/>
    <property type="match status" value="1"/>
</dbReference>
<feature type="domain" description="N-acetyltransferase" evidence="3">
    <location>
        <begin position="9"/>
        <end position="166"/>
    </location>
</feature>
<organism evidence="4 5">
    <name type="scientific">Candidatus Filomicrobium marinum</name>
    <dbReference type="NCBI Taxonomy" id="1608628"/>
    <lineage>
        <taxon>Bacteria</taxon>
        <taxon>Pseudomonadati</taxon>
        <taxon>Pseudomonadota</taxon>
        <taxon>Alphaproteobacteria</taxon>
        <taxon>Hyphomicrobiales</taxon>
        <taxon>Hyphomicrobiaceae</taxon>
        <taxon>Filomicrobium</taxon>
    </lineage>
</organism>
<dbReference type="Proteomes" id="UP000033187">
    <property type="component" value="Chromosome 1"/>
</dbReference>
<evidence type="ECO:0000313" key="5">
    <source>
        <dbReference type="Proteomes" id="UP000033187"/>
    </source>
</evidence>
<dbReference type="GO" id="GO:0016747">
    <property type="term" value="F:acyltransferase activity, transferring groups other than amino-acyl groups"/>
    <property type="evidence" value="ECO:0007669"/>
    <property type="project" value="InterPro"/>
</dbReference>
<dbReference type="EMBL" id="LN829119">
    <property type="protein sequence ID" value="CPR19548.1"/>
    <property type="molecule type" value="Genomic_DNA"/>
</dbReference>
<dbReference type="Pfam" id="PF00583">
    <property type="entry name" value="Acetyltransf_1"/>
    <property type="match status" value="1"/>
</dbReference>
<evidence type="ECO:0000256" key="1">
    <source>
        <dbReference type="ARBA" id="ARBA00022679"/>
    </source>
</evidence>
<gene>
    <name evidence="4" type="ORF">YBN1229_v1_2217</name>
</gene>
<dbReference type="KEGG" id="fil:BN1229_v1_2218"/>
<proteinExistence type="predicted"/>
<evidence type="ECO:0000259" key="3">
    <source>
        <dbReference type="PROSITE" id="PS51186"/>
    </source>
</evidence>
<dbReference type="SUPFAM" id="SSF55729">
    <property type="entry name" value="Acyl-CoA N-acyltransferases (Nat)"/>
    <property type="match status" value="1"/>
</dbReference>
<dbReference type="AlphaFoldDB" id="A0A0D6JFI8"/>
<dbReference type="PANTHER" id="PTHR43420">
    <property type="entry name" value="ACETYLTRANSFERASE"/>
    <property type="match status" value="1"/>
</dbReference>
<evidence type="ECO:0000313" key="4">
    <source>
        <dbReference type="EMBL" id="CPR19548.1"/>
    </source>
</evidence>
<keyword evidence="2" id="KW-0012">Acyltransferase</keyword>
<protein>
    <submittedName>
        <fullName evidence="4">Ribosomal-protein-alanine N-acetyltransferase</fullName>
    </submittedName>
</protein>
<accession>A0A0D6JFI8</accession>
<dbReference type="InterPro" id="IPR000182">
    <property type="entry name" value="GNAT_dom"/>
</dbReference>
<keyword evidence="1 4" id="KW-0808">Transferase</keyword>
<dbReference type="RefSeq" id="WP_046478222.1">
    <property type="nucleotide sequence ID" value="NZ_LN829118.1"/>
</dbReference>
<reference evidence="5" key="1">
    <citation type="submission" date="2015-02" db="EMBL/GenBank/DDBJ databases">
        <authorList>
            <person name="Chooi Y.-H."/>
        </authorList>
    </citation>
    <scope>NUCLEOTIDE SEQUENCE [LARGE SCALE GENOMIC DNA]</scope>
    <source>
        <strain evidence="5">strain Y</strain>
    </source>
</reference>
<dbReference type="InterPro" id="IPR050680">
    <property type="entry name" value="YpeA/RimI_acetyltransf"/>
</dbReference>
<dbReference type="CDD" id="cd04301">
    <property type="entry name" value="NAT_SF"/>
    <property type="match status" value="1"/>
</dbReference>
<name>A0A0D6JFI8_9HYPH</name>
<keyword evidence="5" id="KW-1185">Reference proteome</keyword>
<sequence length="166" mass="17871">MMSDDQYQLDFKNLSLLWVEAEGAAEVSSMHAGLFDPAWSEESLRNLLASPGATALVAKLRLHPENPPAPAGFIIGRIAADEAEILTLGVCAPFQRRGIAKRLVEGLMRAVAAGGGERLHLEVAADNVAAIALYERLGFEQIGLRKNYYQRSDGTSCDALTLSCSL</sequence>